<dbReference type="InterPro" id="IPR029044">
    <property type="entry name" value="Nucleotide-diphossugar_trans"/>
</dbReference>
<dbReference type="Gene3D" id="3.90.550.10">
    <property type="entry name" value="Spore Coat Polysaccharide Biosynthesis Protein SpsA, Chain A"/>
    <property type="match status" value="1"/>
</dbReference>
<name>A0A2V5LBX4_9MICC</name>
<keyword evidence="2" id="KW-0808">Transferase</keyword>
<feature type="domain" description="Glycosyltransferase 2-like" evidence="1">
    <location>
        <begin position="32"/>
        <end position="162"/>
    </location>
</feature>
<keyword evidence="3" id="KW-1185">Reference proteome</keyword>
<comment type="caution">
    <text evidence="2">The sequence shown here is derived from an EMBL/GenBank/DDBJ whole genome shotgun (WGS) entry which is preliminary data.</text>
</comment>
<reference evidence="2 3" key="1">
    <citation type="submission" date="2018-05" db="EMBL/GenBank/DDBJ databases">
        <title>Genetic diversity of glacier-inhabiting Cryobacterium bacteria in China and description of Cryobacterium mengkeensis sp. nov. and Arthrobacter glacialis sp. nov.</title>
        <authorList>
            <person name="Liu Q."/>
            <person name="Xin Y.-H."/>
        </authorList>
    </citation>
    <scope>NUCLEOTIDE SEQUENCE [LARGE SCALE GENOMIC DNA]</scope>
    <source>
        <strain evidence="2 3">LI2</strain>
    </source>
</reference>
<dbReference type="OrthoDB" id="4529776at2"/>
<evidence type="ECO:0000259" key="1">
    <source>
        <dbReference type="Pfam" id="PF00535"/>
    </source>
</evidence>
<dbReference type="AlphaFoldDB" id="A0A2V5LBX4"/>
<gene>
    <name evidence="2" type="ORF">CVV68_05985</name>
</gene>
<accession>A0A2V5LBX4</accession>
<dbReference type="PANTHER" id="PTHR43685:SF2">
    <property type="entry name" value="GLYCOSYLTRANSFERASE 2-LIKE DOMAIN-CONTAINING PROTEIN"/>
    <property type="match status" value="1"/>
</dbReference>
<protein>
    <submittedName>
        <fullName evidence="2">Glycosyl transferase</fullName>
    </submittedName>
</protein>
<evidence type="ECO:0000313" key="3">
    <source>
        <dbReference type="Proteomes" id="UP000247832"/>
    </source>
</evidence>
<dbReference type="InterPro" id="IPR001173">
    <property type="entry name" value="Glyco_trans_2-like"/>
</dbReference>
<dbReference type="EMBL" id="QJVD01000005">
    <property type="protein sequence ID" value="PYI68362.1"/>
    <property type="molecule type" value="Genomic_DNA"/>
</dbReference>
<organism evidence="2 3">
    <name type="scientific">Arthrobacter livingstonensis</name>
    <dbReference type="NCBI Taxonomy" id="670078"/>
    <lineage>
        <taxon>Bacteria</taxon>
        <taxon>Bacillati</taxon>
        <taxon>Actinomycetota</taxon>
        <taxon>Actinomycetes</taxon>
        <taxon>Micrococcales</taxon>
        <taxon>Micrococcaceae</taxon>
        <taxon>Arthrobacter</taxon>
    </lineage>
</organism>
<proteinExistence type="predicted"/>
<evidence type="ECO:0000313" key="2">
    <source>
        <dbReference type="EMBL" id="PYI68362.1"/>
    </source>
</evidence>
<dbReference type="Pfam" id="PF00535">
    <property type="entry name" value="Glycos_transf_2"/>
    <property type="match status" value="1"/>
</dbReference>
<dbReference type="Proteomes" id="UP000247832">
    <property type="component" value="Unassembled WGS sequence"/>
</dbReference>
<dbReference type="GO" id="GO:0016740">
    <property type="term" value="F:transferase activity"/>
    <property type="evidence" value="ECO:0007669"/>
    <property type="project" value="UniProtKB-KW"/>
</dbReference>
<dbReference type="CDD" id="cd00761">
    <property type="entry name" value="Glyco_tranf_GTA_type"/>
    <property type="match status" value="1"/>
</dbReference>
<sequence>MSIFQPASAPAPMAQVRSRDIPPMLPGAATVSVVIPCFNYARFLPFSVNSALEQSGVNVEVIIVDDASTDDSLAQAQALSRKDNRVRVLGHVKNTGPVGTFNDGLAVATGEFLVRLDADDVLTPGSLARAVHLAQAFPRVGLVYGHPIHFEGELRRPWFRRKVRSWIIWAGESWLDYRCVLGVNCITSPEVLMRTSVVRHVGGQRELAHTHDMEMWLRIARASDVGWIDGADQAWHREHSGSLSARKVDLMTDLDERAAAFRMLFTDGEGHQATASRRLETSLHAVANEAVARACQAFVRGRGDSAEVRGYLEFAHTIAGDLTRLPHGPTLQRSLELGASGSRRSPVLLARAAAYRLGNDYRRFRWKATGL</sequence>
<dbReference type="SUPFAM" id="SSF53448">
    <property type="entry name" value="Nucleotide-diphospho-sugar transferases"/>
    <property type="match status" value="1"/>
</dbReference>
<dbReference type="PANTHER" id="PTHR43685">
    <property type="entry name" value="GLYCOSYLTRANSFERASE"/>
    <property type="match status" value="1"/>
</dbReference>
<dbReference type="InterPro" id="IPR050834">
    <property type="entry name" value="Glycosyltransf_2"/>
</dbReference>